<gene>
    <name evidence="1" type="ORF">BHU72_06440</name>
</gene>
<dbReference type="AlphaFoldDB" id="A0A1E5L599"/>
<dbReference type="EMBL" id="MJAT01000033">
    <property type="protein sequence ID" value="OEH85238.1"/>
    <property type="molecule type" value="Genomic_DNA"/>
</dbReference>
<organism evidence="1 2">
    <name type="scientific">Desulfuribacillus stibiiarsenatis</name>
    <dbReference type="NCBI Taxonomy" id="1390249"/>
    <lineage>
        <taxon>Bacteria</taxon>
        <taxon>Bacillati</taxon>
        <taxon>Bacillota</taxon>
        <taxon>Desulfuribacillia</taxon>
        <taxon>Desulfuribacillales</taxon>
        <taxon>Desulfuribacillaceae</taxon>
        <taxon>Desulfuribacillus</taxon>
    </lineage>
</organism>
<evidence type="ECO:0000313" key="1">
    <source>
        <dbReference type="EMBL" id="OEH85238.1"/>
    </source>
</evidence>
<dbReference type="Pfam" id="PF19991">
    <property type="entry name" value="HMA_2"/>
    <property type="match status" value="1"/>
</dbReference>
<proteinExistence type="predicted"/>
<comment type="caution">
    <text evidence="1">The sequence shown here is derived from an EMBL/GenBank/DDBJ whole genome shotgun (WGS) entry which is preliminary data.</text>
</comment>
<accession>A0A1E5L599</accession>
<reference evidence="1 2" key="1">
    <citation type="submission" date="2016-09" db="EMBL/GenBank/DDBJ databases">
        <title>Desulfuribacillus arsenicus sp. nov., an obligately anaerobic, dissimilatory arsenic- and antimonate-reducing bacterium isolated from anoxic sediments.</title>
        <authorList>
            <person name="Abin C.A."/>
            <person name="Hollibaugh J.T."/>
        </authorList>
    </citation>
    <scope>NUCLEOTIDE SEQUENCE [LARGE SCALE GENOMIC DNA]</scope>
    <source>
        <strain evidence="1 2">MLFW-2</strain>
    </source>
</reference>
<dbReference type="STRING" id="1390249.BHU72_06440"/>
<keyword evidence="2" id="KW-1185">Reference proteome</keyword>
<dbReference type="OrthoDB" id="2293953at2"/>
<dbReference type="Proteomes" id="UP000095255">
    <property type="component" value="Unassembled WGS sequence"/>
</dbReference>
<protein>
    <submittedName>
        <fullName evidence="1">Uncharacterized protein</fullName>
    </submittedName>
</protein>
<dbReference type="RefSeq" id="WP_069702565.1">
    <property type="nucleotide sequence ID" value="NZ_MJAT01000033.1"/>
</dbReference>
<name>A0A1E5L599_9FIRM</name>
<evidence type="ECO:0000313" key="2">
    <source>
        <dbReference type="Proteomes" id="UP000095255"/>
    </source>
</evidence>
<sequence>MFQMLCGTLLTAVGTNALSNFSNIKVNVVHASPGRLRLQSPTWKNKQVADKLVETFGKHPLVMKVTASHITGSLLLEFHQPHITQEQFNSLMDSAVVGSVKGFKAKEADVMKVMRKTINHVDHFIKSKTLGISDIASIIVITLIVSSVVSIRGNNPGAGYRNLLWAYRMIKGEEARSKWLN</sequence>